<dbReference type="InterPro" id="IPR050087">
    <property type="entry name" value="AON_synthase_class-II"/>
</dbReference>
<dbReference type="KEGG" id="ahel:Q31a_09690"/>
<dbReference type="GO" id="GO:0009102">
    <property type="term" value="P:biotin biosynthetic process"/>
    <property type="evidence" value="ECO:0007669"/>
    <property type="project" value="TreeGrafter"/>
</dbReference>
<dbReference type="PANTHER" id="PTHR13693">
    <property type="entry name" value="CLASS II AMINOTRANSFERASE/8-AMINO-7-OXONONANOATE SYNTHASE"/>
    <property type="match status" value="1"/>
</dbReference>
<evidence type="ECO:0000256" key="1">
    <source>
        <dbReference type="ARBA" id="ARBA00001933"/>
    </source>
</evidence>
<name>A0A518G243_9BACT</name>
<evidence type="ECO:0000313" key="8">
    <source>
        <dbReference type="Proteomes" id="UP000318017"/>
    </source>
</evidence>
<dbReference type="InterPro" id="IPR004839">
    <property type="entry name" value="Aminotransferase_I/II_large"/>
</dbReference>
<evidence type="ECO:0000256" key="5">
    <source>
        <dbReference type="RuleBase" id="RU003693"/>
    </source>
</evidence>
<sequence length="376" mass="40077">MNNWSDFFQQKSASQARANLKRARSGPPSSPVIDFGSNDYLGFRRHSSVIAAVQQAAEQGWGSGASPVIGGYSPLHSQLETELAKLSGQADCITFSSGFGCNLGTLACLATDGDLVLSDQLNHASLIDGIRLSRAHRQVYPHLQTQYVADFLSQHRHEYAKVMLVTESIFSMDGDAAPLEDLSEVCRRFDCGLVVDEAHATGVYGPRGGGLLEELRLEEQVLLKLGTLSKALGSIGGYACGAAAPIEYLVNHCRSYLFSTAMPAPVAAGALASLRLLGETQVERRTLREASRQLRRQLSAAGWNVPMGDSPIVPVIIGSEKSALALAKRLELVGYRIPAIRPPTVPAGTARLRISLSSLHGEAQLAGLIAAFGPAS</sequence>
<dbReference type="OrthoDB" id="9807157at2"/>
<feature type="domain" description="Aminotransferase class I/classII large" evidence="6">
    <location>
        <begin position="31"/>
        <end position="371"/>
    </location>
</feature>
<evidence type="ECO:0000256" key="3">
    <source>
        <dbReference type="ARBA" id="ARBA00022679"/>
    </source>
</evidence>
<gene>
    <name evidence="7" type="primary">bioF</name>
    <name evidence="7" type="ORF">Q31a_09690</name>
</gene>
<dbReference type="InterPro" id="IPR015421">
    <property type="entry name" value="PyrdxlP-dep_Trfase_major"/>
</dbReference>
<reference evidence="7 8" key="1">
    <citation type="submission" date="2019-02" db="EMBL/GenBank/DDBJ databases">
        <title>Deep-cultivation of Planctomycetes and their phenomic and genomic characterization uncovers novel biology.</title>
        <authorList>
            <person name="Wiegand S."/>
            <person name="Jogler M."/>
            <person name="Boedeker C."/>
            <person name="Pinto D."/>
            <person name="Vollmers J."/>
            <person name="Rivas-Marin E."/>
            <person name="Kohn T."/>
            <person name="Peeters S.H."/>
            <person name="Heuer A."/>
            <person name="Rast P."/>
            <person name="Oberbeckmann S."/>
            <person name="Bunk B."/>
            <person name="Jeske O."/>
            <person name="Meyerdierks A."/>
            <person name="Storesund J.E."/>
            <person name="Kallscheuer N."/>
            <person name="Luecker S."/>
            <person name="Lage O.M."/>
            <person name="Pohl T."/>
            <person name="Merkel B.J."/>
            <person name="Hornburger P."/>
            <person name="Mueller R.-W."/>
            <person name="Bruemmer F."/>
            <person name="Labrenz M."/>
            <person name="Spormann A.M."/>
            <person name="Op den Camp H."/>
            <person name="Overmann J."/>
            <person name="Amann R."/>
            <person name="Jetten M.S.M."/>
            <person name="Mascher T."/>
            <person name="Medema M.H."/>
            <person name="Devos D.P."/>
            <person name="Kaster A.-K."/>
            <person name="Ovreas L."/>
            <person name="Rohde M."/>
            <person name="Galperin M.Y."/>
            <person name="Jogler C."/>
        </authorList>
    </citation>
    <scope>NUCLEOTIDE SEQUENCE [LARGE SCALE GENOMIC DNA]</scope>
    <source>
        <strain evidence="7 8">Q31a</strain>
    </source>
</reference>
<dbReference type="InterPro" id="IPR001917">
    <property type="entry name" value="Aminotrans_II_pyridoxalP_BS"/>
</dbReference>
<dbReference type="PANTHER" id="PTHR13693:SF77">
    <property type="entry name" value="8-AMINO-7-OXONONANOATE SYNTHASE"/>
    <property type="match status" value="1"/>
</dbReference>
<dbReference type="EMBL" id="CP036298">
    <property type="protein sequence ID" value="QDV22683.1"/>
    <property type="molecule type" value="Genomic_DNA"/>
</dbReference>
<comment type="cofactor">
    <cofactor evidence="1 5">
        <name>pyridoxal 5'-phosphate</name>
        <dbReference type="ChEBI" id="CHEBI:597326"/>
    </cofactor>
</comment>
<comment type="similarity">
    <text evidence="2">Belongs to the class-II pyridoxal-phosphate-dependent aminotransferase family. BioF subfamily.</text>
</comment>
<dbReference type="Gene3D" id="3.90.1150.10">
    <property type="entry name" value="Aspartate Aminotransferase, domain 1"/>
    <property type="match status" value="1"/>
</dbReference>
<dbReference type="InterPro" id="IPR015422">
    <property type="entry name" value="PyrdxlP-dep_Trfase_small"/>
</dbReference>
<keyword evidence="4 5" id="KW-0663">Pyridoxal phosphate</keyword>
<evidence type="ECO:0000313" key="7">
    <source>
        <dbReference type="EMBL" id="QDV22683.1"/>
    </source>
</evidence>
<dbReference type="RefSeq" id="WP_145074579.1">
    <property type="nucleotide sequence ID" value="NZ_CP036298.1"/>
</dbReference>
<evidence type="ECO:0000256" key="2">
    <source>
        <dbReference type="ARBA" id="ARBA00010008"/>
    </source>
</evidence>
<keyword evidence="7" id="KW-0012">Acyltransferase</keyword>
<dbReference type="SUPFAM" id="SSF53383">
    <property type="entry name" value="PLP-dependent transferases"/>
    <property type="match status" value="1"/>
</dbReference>
<dbReference type="InterPro" id="IPR015424">
    <property type="entry name" value="PyrdxlP-dep_Trfase"/>
</dbReference>
<dbReference type="GO" id="GO:0030170">
    <property type="term" value="F:pyridoxal phosphate binding"/>
    <property type="evidence" value="ECO:0007669"/>
    <property type="project" value="InterPro"/>
</dbReference>
<evidence type="ECO:0000259" key="6">
    <source>
        <dbReference type="Pfam" id="PF00155"/>
    </source>
</evidence>
<keyword evidence="8" id="KW-1185">Reference proteome</keyword>
<dbReference type="PROSITE" id="PS00599">
    <property type="entry name" value="AA_TRANSFER_CLASS_2"/>
    <property type="match status" value="1"/>
</dbReference>
<evidence type="ECO:0000256" key="4">
    <source>
        <dbReference type="ARBA" id="ARBA00022898"/>
    </source>
</evidence>
<keyword evidence="3 7" id="KW-0808">Transferase</keyword>
<protein>
    <submittedName>
        <fullName evidence="7">8-amino-7-oxononanoate synthase 2</fullName>
        <ecNumber evidence="7">2.3.1.47</ecNumber>
    </submittedName>
</protein>
<accession>A0A518G243</accession>
<dbReference type="Proteomes" id="UP000318017">
    <property type="component" value="Chromosome"/>
</dbReference>
<dbReference type="Pfam" id="PF00155">
    <property type="entry name" value="Aminotran_1_2"/>
    <property type="match status" value="1"/>
</dbReference>
<dbReference type="CDD" id="cd06454">
    <property type="entry name" value="KBL_like"/>
    <property type="match status" value="1"/>
</dbReference>
<proteinExistence type="inferred from homology"/>
<dbReference type="GO" id="GO:0008710">
    <property type="term" value="F:8-amino-7-oxononanoate synthase activity"/>
    <property type="evidence" value="ECO:0007669"/>
    <property type="project" value="UniProtKB-EC"/>
</dbReference>
<organism evidence="7 8">
    <name type="scientific">Aureliella helgolandensis</name>
    <dbReference type="NCBI Taxonomy" id="2527968"/>
    <lineage>
        <taxon>Bacteria</taxon>
        <taxon>Pseudomonadati</taxon>
        <taxon>Planctomycetota</taxon>
        <taxon>Planctomycetia</taxon>
        <taxon>Pirellulales</taxon>
        <taxon>Pirellulaceae</taxon>
        <taxon>Aureliella</taxon>
    </lineage>
</organism>
<dbReference type="EC" id="2.3.1.47" evidence="7"/>
<dbReference type="AlphaFoldDB" id="A0A518G243"/>
<dbReference type="Gene3D" id="3.40.640.10">
    <property type="entry name" value="Type I PLP-dependent aspartate aminotransferase-like (Major domain)"/>
    <property type="match status" value="1"/>
</dbReference>